<dbReference type="Proteomes" id="UP000694888">
    <property type="component" value="Unplaced"/>
</dbReference>
<feature type="repeat" description="CSPG" evidence="7">
    <location>
        <begin position="1510"/>
        <end position="1609"/>
    </location>
</feature>
<keyword evidence="12" id="KW-1185">Reference proteome</keyword>
<dbReference type="InterPro" id="IPR038081">
    <property type="entry name" value="CalX-like_sf"/>
</dbReference>
<feature type="repeat" description="CSPG" evidence="7">
    <location>
        <begin position="620"/>
        <end position="710"/>
    </location>
</feature>
<dbReference type="InterPro" id="IPR006212">
    <property type="entry name" value="Furin_repeat"/>
</dbReference>
<feature type="transmembrane region" description="Helical" evidence="9">
    <location>
        <begin position="3429"/>
        <end position="3453"/>
    </location>
</feature>
<dbReference type="InterPro" id="IPR003644">
    <property type="entry name" value="Calx_beta"/>
</dbReference>
<evidence type="ECO:0000256" key="9">
    <source>
        <dbReference type="SAM" id="Phobius"/>
    </source>
</evidence>
<evidence type="ECO:0000256" key="3">
    <source>
        <dbReference type="ARBA" id="ARBA00022737"/>
    </source>
</evidence>
<dbReference type="InterPro" id="IPR039005">
    <property type="entry name" value="CSPG_rpt"/>
</dbReference>
<evidence type="ECO:0000256" key="7">
    <source>
        <dbReference type="PROSITE-ProRule" id="PRU01201"/>
    </source>
</evidence>
<evidence type="ECO:0000256" key="4">
    <source>
        <dbReference type="ARBA" id="ARBA00022837"/>
    </source>
</evidence>
<name>A0ABM1VVF7_APLCA</name>
<dbReference type="Pfam" id="PF16184">
    <property type="entry name" value="Cadherin_3"/>
    <property type="match status" value="12"/>
</dbReference>
<dbReference type="PROSITE" id="PS51854">
    <property type="entry name" value="CSPG"/>
    <property type="match status" value="10"/>
</dbReference>
<dbReference type="PANTHER" id="PTHR45739">
    <property type="entry name" value="MATRIX PROTEIN, PUTATIVE-RELATED"/>
    <property type="match status" value="1"/>
</dbReference>
<evidence type="ECO:0000313" key="12">
    <source>
        <dbReference type="Proteomes" id="UP000694888"/>
    </source>
</evidence>
<dbReference type="SMART" id="SM00237">
    <property type="entry name" value="Calx_beta"/>
    <property type="match status" value="5"/>
</dbReference>
<organism evidence="12 13">
    <name type="scientific">Aplysia californica</name>
    <name type="common">California sea hare</name>
    <dbReference type="NCBI Taxonomy" id="6500"/>
    <lineage>
        <taxon>Eukaryota</taxon>
        <taxon>Metazoa</taxon>
        <taxon>Spiralia</taxon>
        <taxon>Lophotrochozoa</taxon>
        <taxon>Mollusca</taxon>
        <taxon>Gastropoda</taxon>
        <taxon>Heterobranchia</taxon>
        <taxon>Euthyneura</taxon>
        <taxon>Tectipleura</taxon>
        <taxon>Aplysiida</taxon>
        <taxon>Aplysioidea</taxon>
        <taxon>Aplysiidae</taxon>
        <taxon>Aplysia</taxon>
    </lineage>
</organism>
<dbReference type="InterPro" id="IPR009030">
    <property type="entry name" value="Growth_fac_rcpt_cys_sf"/>
</dbReference>
<keyword evidence="4 6" id="KW-0106">Calcium</keyword>
<dbReference type="SUPFAM" id="SSF141072">
    <property type="entry name" value="CalX-like"/>
    <property type="match status" value="5"/>
</dbReference>
<feature type="repeat" description="CSPG" evidence="7">
    <location>
        <begin position="1631"/>
        <end position="1723"/>
    </location>
</feature>
<dbReference type="PANTHER" id="PTHR45739:SF1">
    <property type="entry name" value="EXTRACELLULAR MATRIX ORGANIZING PROTEIN FRAS1"/>
    <property type="match status" value="1"/>
</dbReference>
<feature type="compositionally biased region" description="Basic residues" evidence="8">
    <location>
        <begin position="3348"/>
        <end position="3379"/>
    </location>
</feature>
<feature type="repeat" description="CSPG" evidence="7">
    <location>
        <begin position="1389"/>
        <end position="1489"/>
    </location>
</feature>
<evidence type="ECO:0000256" key="2">
    <source>
        <dbReference type="ARBA" id="ARBA00022729"/>
    </source>
</evidence>
<proteinExistence type="inferred from homology"/>
<dbReference type="GeneID" id="101847434"/>
<feature type="compositionally biased region" description="Low complexity" evidence="8">
    <location>
        <begin position="3392"/>
        <end position="3401"/>
    </location>
</feature>
<keyword evidence="5" id="KW-0325">Glycoprotein</keyword>
<keyword evidence="3" id="KW-0677">Repeat</keyword>
<feature type="domain" description="VWFC" evidence="10">
    <location>
        <begin position="5"/>
        <end position="60"/>
    </location>
</feature>
<dbReference type="PROSITE" id="PS50184">
    <property type="entry name" value="VWFC_2"/>
    <property type="match status" value="1"/>
</dbReference>
<evidence type="ECO:0000256" key="6">
    <source>
        <dbReference type="PROSITE-ProRule" id="PRU00043"/>
    </source>
</evidence>
<gene>
    <name evidence="13" type="primary">LOC101847434</name>
</gene>
<evidence type="ECO:0000256" key="1">
    <source>
        <dbReference type="ARBA" id="ARBA00005529"/>
    </source>
</evidence>
<evidence type="ECO:0000256" key="5">
    <source>
        <dbReference type="ARBA" id="ARBA00023180"/>
    </source>
</evidence>
<dbReference type="Pfam" id="PF03160">
    <property type="entry name" value="Calx-beta"/>
    <property type="match status" value="4"/>
</dbReference>
<dbReference type="Gene3D" id="2.10.220.10">
    <property type="entry name" value="Hormone Receptor, Insulin-like Growth Factor Receptor 1, Chain A, domain 2"/>
    <property type="match status" value="4"/>
</dbReference>
<dbReference type="PROSITE" id="PS50268">
    <property type="entry name" value="CADHERIN_2"/>
    <property type="match status" value="2"/>
</dbReference>
<accession>A0ABM1VVF7</accession>
<dbReference type="SMART" id="SM00261">
    <property type="entry name" value="FU"/>
    <property type="match status" value="8"/>
</dbReference>
<keyword evidence="2" id="KW-0732">Signal</keyword>
<dbReference type="InterPro" id="IPR001007">
    <property type="entry name" value="VWF_dom"/>
</dbReference>
<dbReference type="InterPro" id="IPR051561">
    <property type="entry name" value="FRAS1_ECM"/>
</dbReference>
<feature type="domain" description="Cadherin" evidence="11">
    <location>
        <begin position="1405"/>
        <end position="1513"/>
    </location>
</feature>
<dbReference type="RefSeq" id="XP_035826399.1">
    <property type="nucleotide sequence ID" value="XM_035970506.1"/>
</dbReference>
<keyword evidence="9" id="KW-1133">Transmembrane helix</keyword>
<feature type="repeat" description="CSPG" evidence="7">
    <location>
        <begin position="876"/>
        <end position="973"/>
    </location>
</feature>
<sequence length="3534" mass="391394">MTFEFQDGESWDPDPCSSCSCEAGEVTCYRQACPACPEGTVRVDHGNGGREGALCCERCEKVQCANECSSCLPRNPTQCTWCREAGKLVQSGRCVDRCRNGFFPGGDNTCHACHESCHTCFDKSEHHCLTCPPLYLIKDGKCVKQCGQGYFRREAKCLSCHSQCSACTGPHPDQCLACTIKGQVLKGKRCVDGCGPKSFLQGQECQNCPQTCQSCVPDGPECSSCRSEMFLFRGQCLSTCPRGMYPDGQALCQGNIDDSYSAASLEFLVFSRQNLYVSWPVFAPFHIIFNIFSKFCHPSCSDCKGPGLSDCTACHYGLQTLNGKCNEEHGQCGAGQYVTRDLECVDCAPGCAICYPSQDGLGSLCSQCVEEMFVLSGTSCRKTCRSGTFLRDTVCLCKSLKSHRFKITCDEKCEVCSGPAQCTKCHQPFLLSDGHCTMACGPKTFTTNDGVCQSCSANCLECSDHSSCTSCDSQTFLKDGVCVTSCGENSVTRLRERMCEDNSYPPKLEVLAELTVKEGGMADLSNEIVHVTDQDTGQNYLSLKIESITPLGQVIKVDIMGNTLLNEGDTIRLEDVMYNKVRFLHGMGRGFRGVIAFKAFDGQLYSEEKEVSVNVLPKEVLELAANRPLLAVTGQDTELTSDVLNVNIPNQQVGVAFILLNGPSHGKMVFKDTRKLVRKFTVDDLTEGRIVYSHSGNSSEMLDMIRLEVTNGLRHLSAVLPIKIQSKTGSMPVILSNTGGHVFQGDVMQISRDVLEAKIMSSDLFKSQADAVFTLVPTTDNPRNGEVMMVVPIPQDGPSSGWTDMGSGMMGARMFRFLQRDINEGRIYYKHNGDGFLSDSFTFEVADTASPPNILRDQMFHVTVMKDETEEFSLPTLAPGVRLGMTVLENQIVPVTTKYLSFNDVDTPPEDLVYRITTLLHEEEGTIEHIDFPFSPVLQFTQDDVNNNRIIYRPPDEEIGMDEMEVNFLFVVTDGGEDRELSEHKFTIRVVPVNNNPPLFANPNPDVTISEGGIFPLTSGLLEVIDPDTALNKLQVTVVEAPTSGLVEKMQGGLRAVVRSGDTFSYSDVLQSTFQYVHTGSIDPPRDKLSLTVSDGVHETGNTVYFTIIKVDKSAPMMLPSASCQVNVTEGNIYIPILNVPCTGSPMWRRQTESSSVEITRSELAFSDEDDEDNAVEIVLAAKTTHGHFEVAEASGQRKVQVGDHFTQEDVNEGRNIFFFFSSFHAEQEIGPRALTELVYVNVTDASGNLLPSQILSVLITPVDNLAPVVVVGPLLKVEEGGESAIGADLISVLDVDSPIGQLMFIVETDPSFGKVENRKPAKGSEKKTPKSAKSFPLTDLIDGHIHYTQSDHKNKEPAWDAFLFSVTDGKNESPLQRFNISIKLLNDEAPQIITEQLFAREGRGVTLTNASMYVVDLDSQPQDLMFTLTTSPANGQLMKKEYFLDPPEEAGVLQEKSTFTYEDVLNELVFYKHDDGETTQDSVTLHLSDGDFSDEKTLQIVVGLVNDETPRMTINRGLRVQAVSSTVIKNRDLRATDLDSEDSEIMYTIMKDPTSGRLQFDNGDVSYILTTSTAARTFKQRDIDAGHISYIHTVEDLTGNIIFKFKLTDTDGNELIDQDFFITVFEDRLYPIEVNNKEFLVEEGGTAKLTTDVLSFTDADTEPGSLTYAVLEGPDLGHLELVGQPGVPIVTFTQSDLAANTVTYVHTSDLELYADRFNFAVSDGSNEVVQTFFINVRPVDDAIPVLSNQGLRVQEGVRKLVTEFELKAVDQDTKEDQIQFTVVEPPIHGTIELLTNETYSPAVTFSMADIYENRVSYQHDGSETVSDSFSFIVSDGTNKVFAMQQDQPAYRPVSTPQVRLILFGTRQLFVFKNIERTYSTQLIVTHAVLNYLLLDYHVFCCSQEFAITILPMDDGMPIIQSNLGLQYLEFKGSDIGNIIRSQDLSSADEDTSASEIVYAIKEAPKFGVIEHIEKPGLPIASFTQEDINQGVIRYKLVKESKDLQDSFGFDVMDGKPNIVPDNRFHITWSEISFGNPTFNVSETQGIVQIPVLRRGNLKQYSIVKCRTIPGSAVSKPDAVRPGLQDFVPASGQVQFDEWQESKPCSIFINDDTLYEGPETFYVELFSPTFTVLGKVKKVAVSIYDSEDEPLLQFQSGVLQVNETDKYAMATIVRSGNVLYLSETVSVICFTRSLTATGSSLTGLESGSDYVSRGQTNAYRVVFPPGVTQATCDVKLIDDSQFESMEQFELELSDPSMPAAVGPMEKTLVIIAGPNDVSLIYLSEDMFTFPEDSGTIGIEVLREGSDLSHTSVVWCATRLSDLPSATPGEDYVPSSAQITFGPEQNSQMCHLILLDDDFDPKLEGNETFVVFLSSAVGSVLDQPFSATVTIYDDGLDIPQMTFSQDSYIIDEKNKTLNATINRLGDVNMESSIICFTRQQTAQVMMDFDERIFTNASLVTFRPGERSKSCIVNIVDDEDFEPDEVFLLKLGLPEGSQKDQVMLGAIDTATVTITNHDDVPRVQFEHAAYSVHEPSVSDQITTIEVKIIRTGAANDSASVRCSTRDGSAQSGSDYNAKSLVLYFKPGEKEKKFLVDVLYNSAIEWHESFSLQLGPEEPNNSVFGSITVATITILDNEVSGSLVLPSPPVVVSLLHLDDVEKGVKVNPSPGYPLVCLTPCDVHYPTYATTSSLCQQSGINETAMLYQWEVAMPPTDDGVSPLFVKVTDKTLFTSVDKWVLDSIYFRPFFQIRCIAQPLHGNGNPGIPLKSQPITIGHTNPVCRSPSFAASESFSYQAQSFLATLDYIKPDSAEHPNTVHISVQIPHQDGMLPLISTHPLHNLRFLLSEPVYRQQHLCSNIITAMERAPLLDQAFLGDKVVKDDDGETVHVEEDLPFGPGFDFPYQFDSDVREQKSLVLYRHLNLKNCIWQFDAWYHMTELVDMCGGRIVSDFQVKDQSDTHLTVRVPLHVSYIYATAPTGWGSLEHRTEMEFSFYYNTVLWRAGLETEGRQNGRLQVVRILIGDDGKLVIEFRSQAKFRGLFVAKHHTLPGVESRVVAPESLSITFDLELVWSQNTFDSPHQVWQAKSRFNLKDYTGVYSVELVPCIVSATQGFVQADPLPCAAQQPQKFDVPISFQQTNRPVPVTYSLNTDFQLSNNLKMFLLDPTTEGMGKEDWEFNGAFSKGQKLYGRVLWNHEQDLKTAYRLVLEKVYLCTGRDGYIPTYDPSGDTYGEGAQFGCIQPSKNLLHRFLILDRENPDVITSDFHQVPFQAQFASENQEFSPLSNLPGVDGFIMDIDPLYKVDSGHQWYLQVIYTISPADLPKHKMKRSISAMYRSSHSPLVSVVKKSSSIKHQKLMKRRHALTTRSKAKISSHKSRRKRDAKAAAFHSNQKGSSPSSAPVSSGELRNGTNMRLLHLVFDKSSGANSSHQFPIAAICAPVILVLLSSIIIIVLCVRKRRRRKEVLAKSKTLVTINNQLQRGCLARTIRNSEGVSFSPPKSDNRNNAASVSRCNIIKPKNVNKLAKQGINVDSGTEV</sequence>
<feature type="repeat" description="CSPG" evidence="7">
    <location>
        <begin position="1267"/>
        <end position="1368"/>
    </location>
</feature>
<keyword evidence="9" id="KW-0472">Membrane</keyword>
<dbReference type="CDD" id="cd00064">
    <property type="entry name" value="FU"/>
    <property type="match status" value="6"/>
</dbReference>
<reference evidence="13" key="1">
    <citation type="submission" date="2025-08" db="UniProtKB">
        <authorList>
            <consortium name="RefSeq"/>
        </authorList>
    </citation>
    <scope>IDENTIFICATION</scope>
</reference>
<feature type="repeat" description="CSPG" evidence="7">
    <location>
        <begin position="1743"/>
        <end position="1835"/>
    </location>
</feature>
<feature type="domain" description="Cadherin" evidence="11">
    <location>
        <begin position="886"/>
        <end position="1000"/>
    </location>
</feature>
<dbReference type="SUPFAM" id="SSF57184">
    <property type="entry name" value="Growth factor receptor domain"/>
    <property type="match status" value="3"/>
</dbReference>
<feature type="repeat" description="CSPG" evidence="7">
    <location>
        <begin position="731"/>
        <end position="846"/>
    </location>
</feature>
<evidence type="ECO:0000313" key="13">
    <source>
        <dbReference type="RefSeq" id="XP_035826399.1"/>
    </source>
</evidence>
<dbReference type="Gene3D" id="2.60.40.2030">
    <property type="match status" value="5"/>
</dbReference>
<protein>
    <submittedName>
        <fullName evidence="13">Extracellular matrix protein FRAS1</fullName>
    </submittedName>
</protein>
<evidence type="ECO:0000256" key="8">
    <source>
        <dbReference type="SAM" id="MobiDB-lite"/>
    </source>
</evidence>
<evidence type="ECO:0000259" key="11">
    <source>
        <dbReference type="PROSITE" id="PS50268"/>
    </source>
</evidence>
<feature type="repeat" description="CSPG" evidence="7">
    <location>
        <begin position="1917"/>
        <end position="2013"/>
    </location>
</feature>
<comment type="similarity">
    <text evidence="1">Belongs to the FRAS1 family.</text>
</comment>
<evidence type="ECO:0000259" key="10">
    <source>
        <dbReference type="PROSITE" id="PS50184"/>
    </source>
</evidence>
<dbReference type="InterPro" id="IPR002126">
    <property type="entry name" value="Cadherin-like_dom"/>
</dbReference>
<feature type="repeat" description="CSPG" evidence="7">
    <location>
        <begin position="996"/>
        <end position="1094"/>
    </location>
</feature>
<keyword evidence="9" id="KW-0812">Transmembrane</keyword>
<feature type="region of interest" description="Disordered" evidence="8">
    <location>
        <begin position="3348"/>
        <end position="3404"/>
    </location>
</feature>